<dbReference type="PANTHER" id="PTHR30419">
    <property type="entry name" value="HTH-TYPE TRANSCRIPTIONAL REGULATOR YBHD"/>
    <property type="match status" value="1"/>
</dbReference>
<dbReference type="InterPro" id="IPR050950">
    <property type="entry name" value="HTH-type_LysR_regulators"/>
</dbReference>
<evidence type="ECO:0000256" key="1">
    <source>
        <dbReference type="ARBA" id="ARBA00009437"/>
    </source>
</evidence>
<dbReference type="PROSITE" id="PS50931">
    <property type="entry name" value="HTH_LYSR"/>
    <property type="match status" value="1"/>
</dbReference>
<name>A0ABQ3V4B5_9CHLR</name>
<dbReference type="EMBL" id="BNJG01000003">
    <property type="protein sequence ID" value="GHO59843.1"/>
    <property type="molecule type" value="Genomic_DNA"/>
</dbReference>
<evidence type="ECO:0000313" key="7">
    <source>
        <dbReference type="Proteomes" id="UP000654345"/>
    </source>
</evidence>
<dbReference type="Gene3D" id="3.40.190.290">
    <property type="match status" value="1"/>
</dbReference>
<gene>
    <name evidence="6" type="primary">oxyR</name>
    <name evidence="6" type="ORF">KSB_83180</name>
</gene>
<dbReference type="SUPFAM" id="SSF46785">
    <property type="entry name" value="Winged helix' DNA-binding domain"/>
    <property type="match status" value="1"/>
</dbReference>
<dbReference type="PRINTS" id="PR00039">
    <property type="entry name" value="HTHLYSR"/>
</dbReference>
<accession>A0ABQ3V4B5</accession>
<dbReference type="InterPro" id="IPR000847">
    <property type="entry name" value="LysR_HTH_N"/>
</dbReference>
<dbReference type="InterPro" id="IPR005119">
    <property type="entry name" value="LysR_subst-bd"/>
</dbReference>
<keyword evidence="2" id="KW-0805">Transcription regulation</keyword>
<dbReference type="Proteomes" id="UP000654345">
    <property type="component" value="Unassembled WGS sequence"/>
</dbReference>
<evidence type="ECO:0000256" key="4">
    <source>
        <dbReference type="ARBA" id="ARBA00023163"/>
    </source>
</evidence>
<evidence type="ECO:0000256" key="3">
    <source>
        <dbReference type="ARBA" id="ARBA00023125"/>
    </source>
</evidence>
<proteinExistence type="inferred from homology"/>
<keyword evidence="7" id="KW-1185">Reference proteome</keyword>
<comment type="caution">
    <text evidence="6">The sequence shown here is derived from an EMBL/GenBank/DDBJ whole genome shotgun (WGS) entry which is preliminary data.</text>
</comment>
<dbReference type="Gene3D" id="1.10.10.10">
    <property type="entry name" value="Winged helix-like DNA-binding domain superfamily/Winged helix DNA-binding domain"/>
    <property type="match status" value="1"/>
</dbReference>
<dbReference type="CDD" id="cd05466">
    <property type="entry name" value="PBP2_LTTR_substrate"/>
    <property type="match status" value="1"/>
</dbReference>
<keyword evidence="4" id="KW-0804">Transcription</keyword>
<keyword evidence="3" id="KW-0238">DNA-binding</keyword>
<organism evidence="6 7">
    <name type="scientific">Ktedonobacter robiniae</name>
    <dbReference type="NCBI Taxonomy" id="2778365"/>
    <lineage>
        <taxon>Bacteria</taxon>
        <taxon>Bacillati</taxon>
        <taxon>Chloroflexota</taxon>
        <taxon>Ktedonobacteria</taxon>
        <taxon>Ktedonobacterales</taxon>
        <taxon>Ktedonobacteraceae</taxon>
        <taxon>Ktedonobacter</taxon>
    </lineage>
</organism>
<dbReference type="RefSeq" id="WP_201375986.1">
    <property type="nucleotide sequence ID" value="NZ_BNJG01000003.1"/>
</dbReference>
<sequence>MELRQLTYFLTAAQTQNFRKAAELCLVAQPALSRQIAALEEELGIALFRRVKQRVVLTTAGQEFASYVKNALDTLQQGQFAMSRLQQGQSGTLLIGCNESLATAVLPEVFARFRVSYPDVRLKVSVNRTDEVIALVETGEVDVGLIFDPDVRSEIVVLRELFRQQLQVLVASSHPLAHLEPHRVTLQRILQEPLIVLDESARLRKVLDRILLQRGFSISPSVEISSVEALKELVRHGSGVTLISPALMRSAHHEGLTLLSIADLQEEFLYALVYRRFGTIPLLARQFIDIVLQTEASVE</sequence>
<dbReference type="InterPro" id="IPR036390">
    <property type="entry name" value="WH_DNA-bd_sf"/>
</dbReference>
<dbReference type="SUPFAM" id="SSF53850">
    <property type="entry name" value="Periplasmic binding protein-like II"/>
    <property type="match status" value="1"/>
</dbReference>
<evidence type="ECO:0000259" key="5">
    <source>
        <dbReference type="PROSITE" id="PS50931"/>
    </source>
</evidence>
<reference evidence="6 7" key="1">
    <citation type="journal article" date="2021" name="Int. J. Syst. Evol. Microbiol.">
        <title>Reticulibacter mediterranei gen. nov., sp. nov., within the new family Reticulibacteraceae fam. nov., and Ktedonospora formicarum gen. nov., sp. nov., Ktedonobacter robiniae sp. nov., Dictyobacter formicarum sp. nov. and Dictyobacter arantiisoli sp. nov., belonging to the class Ktedonobacteria.</title>
        <authorList>
            <person name="Yabe S."/>
            <person name="Zheng Y."/>
            <person name="Wang C.M."/>
            <person name="Sakai Y."/>
            <person name="Abe K."/>
            <person name="Yokota A."/>
            <person name="Donadio S."/>
            <person name="Cavaletti L."/>
            <person name="Monciardini P."/>
        </authorList>
    </citation>
    <scope>NUCLEOTIDE SEQUENCE [LARGE SCALE GENOMIC DNA]</scope>
    <source>
        <strain evidence="6 7">SOSP1-30</strain>
    </source>
</reference>
<protein>
    <submittedName>
        <fullName evidence="6">LysR family transcriptional regulator</fullName>
    </submittedName>
</protein>
<comment type="similarity">
    <text evidence="1">Belongs to the LysR transcriptional regulatory family.</text>
</comment>
<feature type="domain" description="HTH lysR-type" evidence="5">
    <location>
        <begin position="1"/>
        <end position="58"/>
    </location>
</feature>
<dbReference type="InterPro" id="IPR036388">
    <property type="entry name" value="WH-like_DNA-bd_sf"/>
</dbReference>
<evidence type="ECO:0000256" key="2">
    <source>
        <dbReference type="ARBA" id="ARBA00023015"/>
    </source>
</evidence>
<dbReference type="Pfam" id="PF00126">
    <property type="entry name" value="HTH_1"/>
    <property type="match status" value="1"/>
</dbReference>
<evidence type="ECO:0000313" key="6">
    <source>
        <dbReference type="EMBL" id="GHO59843.1"/>
    </source>
</evidence>
<dbReference type="Pfam" id="PF03466">
    <property type="entry name" value="LysR_substrate"/>
    <property type="match status" value="1"/>
</dbReference>